<name>A0A521F4M0_9SPHI</name>
<protein>
    <recommendedName>
        <fullName evidence="6">Acetyltransferase (GNAT) domain-containing protein</fullName>
    </recommendedName>
</protein>
<dbReference type="GO" id="GO:0016746">
    <property type="term" value="F:acyltransferase activity"/>
    <property type="evidence" value="ECO:0007669"/>
    <property type="project" value="UniProtKB-KW"/>
</dbReference>
<dbReference type="SUPFAM" id="SSF55729">
    <property type="entry name" value="Acyl-CoA N-acyltransferases (Nat)"/>
    <property type="match status" value="1"/>
</dbReference>
<proteinExistence type="predicted"/>
<evidence type="ECO:0000256" key="3">
    <source>
        <dbReference type="ARBA" id="ARBA00023315"/>
    </source>
</evidence>
<evidence type="ECO:0008006" key="6">
    <source>
        <dbReference type="Google" id="ProtNLM"/>
    </source>
</evidence>
<evidence type="ECO:0000256" key="2">
    <source>
        <dbReference type="ARBA" id="ARBA00022679"/>
    </source>
</evidence>
<dbReference type="EMBL" id="FXTN01000010">
    <property type="protein sequence ID" value="SMO91157.1"/>
    <property type="molecule type" value="Genomic_DNA"/>
</dbReference>
<evidence type="ECO:0000256" key="1">
    <source>
        <dbReference type="ARBA" id="ARBA00022649"/>
    </source>
</evidence>
<keyword evidence="3" id="KW-0012">Acyltransferase</keyword>
<dbReference type="PANTHER" id="PTHR36449:SF1">
    <property type="entry name" value="ACETYLTRANSFERASE"/>
    <property type="match status" value="1"/>
</dbReference>
<keyword evidence="1" id="KW-1277">Toxin-antitoxin system</keyword>
<evidence type="ECO:0000313" key="4">
    <source>
        <dbReference type="EMBL" id="SMO91157.1"/>
    </source>
</evidence>
<dbReference type="Gene3D" id="3.40.630.30">
    <property type="match status" value="1"/>
</dbReference>
<dbReference type="RefSeq" id="WP_142529851.1">
    <property type="nucleotide sequence ID" value="NZ_CBCSJO010000010.1"/>
</dbReference>
<keyword evidence="5" id="KW-1185">Reference proteome</keyword>
<gene>
    <name evidence="4" type="ORF">SAMN06265348_110136</name>
</gene>
<dbReference type="AlphaFoldDB" id="A0A521F4M0"/>
<dbReference type="InterPro" id="IPR016181">
    <property type="entry name" value="Acyl_CoA_acyltransferase"/>
</dbReference>
<dbReference type="PANTHER" id="PTHR36449">
    <property type="entry name" value="ACETYLTRANSFERASE-RELATED"/>
    <property type="match status" value="1"/>
</dbReference>
<reference evidence="4 5" key="1">
    <citation type="submission" date="2017-05" db="EMBL/GenBank/DDBJ databases">
        <authorList>
            <person name="Varghese N."/>
            <person name="Submissions S."/>
        </authorList>
    </citation>
    <scope>NUCLEOTIDE SEQUENCE [LARGE SCALE GENOMIC DNA]</scope>
    <source>
        <strain evidence="4 5">DSM 19036</strain>
    </source>
</reference>
<dbReference type="OrthoDB" id="9801191at2"/>
<organism evidence="4 5">
    <name type="scientific">Pedobacter westerhofensis</name>
    <dbReference type="NCBI Taxonomy" id="425512"/>
    <lineage>
        <taxon>Bacteria</taxon>
        <taxon>Pseudomonadati</taxon>
        <taxon>Bacteroidota</taxon>
        <taxon>Sphingobacteriia</taxon>
        <taxon>Sphingobacteriales</taxon>
        <taxon>Sphingobacteriaceae</taxon>
        <taxon>Pedobacter</taxon>
    </lineage>
</organism>
<sequence length="188" mass="22103">MKLELLDFTLNAISENSKVASFDCDQADITDFLREDALNYQNQLLASTYIFTDLKENIWAYFSVSNDCVKSTGEENGFDNFVWNRLHRTIKIPNSKRMRNYPSIKVGRLGVHKGLHGTGLAYQLMDFIKRWVPVDHKPACRLLTLDAVNQFKQIKYYNRNEFEFLLETDENSKTRVMYYDLLKLKHRS</sequence>
<evidence type="ECO:0000313" key="5">
    <source>
        <dbReference type="Proteomes" id="UP000320300"/>
    </source>
</evidence>
<accession>A0A521F4M0</accession>
<keyword evidence="2" id="KW-0808">Transferase</keyword>
<dbReference type="Proteomes" id="UP000320300">
    <property type="component" value="Unassembled WGS sequence"/>
</dbReference>